<evidence type="ECO:0000313" key="3">
    <source>
        <dbReference type="Proteomes" id="UP001211065"/>
    </source>
</evidence>
<dbReference type="EMBL" id="JADGJW010000731">
    <property type="protein sequence ID" value="KAJ3213250.1"/>
    <property type="molecule type" value="Genomic_DNA"/>
</dbReference>
<feature type="non-terminal residue" evidence="2">
    <location>
        <position position="521"/>
    </location>
</feature>
<sequence length="521" mass="60047">MKKGYKKEKKKLVEKKEESFEDLLEEAINLEEKGDRFGAGEKSRRFYERSCELYSILDTMKNKNTEVLYNWGRLLQILSEFQNPSYSEEEKNHLISESIAKFRTVYEIDQYDHNNLFNLAQALRVKAELSTGAVSNPIPKNELSPNAKNSDESTPLYEEAYSILLNVFNLQFNEYQKLQNSQPNEDSVMMEQDGNVAEEEYVDENEKNVTLETLAETLLVQIQILYTHAGNLAKRSPSEAEKLYQTAFSKLEEAKGIFNQAINVPIAEEKNNYNNIFPELEHTWANVFWSRGETILEIIEKDKINSVNVSAEELNSNYNELLFSLENSLSKLELVLTHEPKLVEAICDKADVLITLGDAKQSLSNSALVSAEISEQLKKECRLHYAASTKLFSEAHQLEKSNRTILLKLGDIHLTRMQFYIHDKKILKTLSNGACIYYRLVLNLLHSEEKDLKILLGFRILKCLSYGGEEKLEEFLTVLSKFQFFLGELGINGKNFIYDENEMEFNLDFCDDVKGLPEYKK</sequence>
<reference evidence="2" key="1">
    <citation type="submission" date="2020-05" db="EMBL/GenBank/DDBJ databases">
        <title>Phylogenomic resolution of chytrid fungi.</title>
        <authorList>
            <person name="Stajich J.E."/>
            <person name="Amses K."/>
            <person name="Simmons R."/>
            <person name="Seto K."/>
            <person name="Myers J."/>
            <person name="Bonds A."/>
            <person name="Quandt C.A."/>
            <person name="Barry K."/>
            <person name="Liu P."/>
            <person name="Grigoriev I."/>
            <person name="Longcore J.E."/>
            <person name="James T.Y."/>
        </authorList>
    </citation>
    <scope>NUCLEOTIDE SEQUENCE</scope>
    <source>
        <strain evidence="2">JEL0476</strain>
    </source>
</reference>
<accession>A0AAD5TWV0</accession>
<keyword evidence="3" id="KW-1185">Reference proteome</keyword>
<dbReference type="SUPFAM" id="SSF48452">
    <property type="entry name" value="TPR-like"/>
    <property type="match status" value="1"/>
</dbReference>
<name>A0AAD5TWV0_9FUNG</name>
<dbReference type="InterPro" id="IPR011990">
    <property type="entry name" value="TPR-like_helical_dom_sf"/>
</dbReference>
<evidence type="ECO:0000256" key="1">
    <source>
        <dbReference type="SAM" id="Coils"/>
    </source>
</evidence>
<dbReference type="Gene3D" id="1.25.40.10">
    <property type="entry name" value="Tetratricopeptide repeat domain"/>
    <property type="match status" value="1"/>
</dbReference>
<organism evidence="2 3">
    <name type="scientific">Clydaea vesicula</name>
    <dbReference type="NCBI Taxonomy" id="447962"/>
    <lineage>
        <taxon>Eukaryota</taxon>
        <taxon>Fungi</taxon>
        <taxon>Fungi incertae sedis</taxon>
        <taxon>Chytridiomycota</taxon>
        <taxon>Chytridiomycota incertae sedis</taxon>
        <taxon>Chytridiomycetes</taxon>
        <taxon>Lobulomycetales</taxon>
        <taxon>Lobulomycetaceae</taxon>
        <taxon>Clydaea</taxon>
    </lineage>
</organism>
<protein>
    <submittedName>
        <fullName evidence="2">Uncharacterized protein</fullName>
    </submittedName>
</protein>
<dbReference type="Proteomes" id="UP001211065">
    <property type="component" value="Unassembled WGS sequence"/>
</dbReference>
<dbReference type="AlphaFoldDB" id="A0AAD5TWV0"/>
<comment type="caution">
    <text evidence="2">The sequence shown here is derived from an EMBL/GenBank/DDBJ whole genome shotgun (WGS) entry which is preliminary data.</text>
</comment>
<gene>
    <name evidence="2" type="ORF">HK099_007508</name>
</gene>
<proteinExistence type="predicted"/>
<feature type="coiled-coil region" evidence="1">
    <location>
        <begin position="6"/>
        <end position="33"/>
    </location>
</feature>
<evidence type="ECO:0000313" key="2">
    <source>
        <dbReference type="EMBL" id="KAJ3213250.1"/>
    </source>
</evidence>
<keyword evidence="1" id="KW-0175">Coiled coil</keyword>